<keyword evidence="1" id="KW-1133">Transmembrane helix</keyword>
<feature type="chain" id="PRO_5046883460" evidence="2">
    <location>
        <begin position="24"/>
        <end position="89"/>
    </location>
</feature>
<proteinExistence type="predicted"/>
<evidence type="ECO:0000313" key="4">
    <source>
        <dbReference type="RefSeq" id="XP_017771684.1"/>
    </source>
</evidence>
<dbReference type="Proteomes" id="UP000695000">
    <property type="component" value="Unplaced"/>
</dbReference>
<keyword evidence="1" id="KW-0812">Transmembrane</keyword>
<feature type="signal peptide" evidence="2">
    <location>
        <begin position="1"/>
        <end position="23"/>
    </location>
</feature>
<name>A0ABM1MAT4_NICVS</name>
<dbReference type="GeneID" id="108559066"/>
<reference evidence="4" key="1">
    <citation type="submission" date="2025-08" db="UniProtKB">
        <authorList>
            <consortium name="RefSeq"/>
        </authorList>
    </citation>
    <scope>IDENTIFICATION</scope>
    <source>
        <tissue evidence="4">Whole Larva</tissue>
    </source>
</reference>
<keyword evidence="1" id="KW-0472">Membrane</keyword>
<accession>A0ABM1MAT4</accession>
<evidence type="ECO:0000256" key="2">
    <source>
        <dbReference type="SAM" id="SignalP"/>
    </source>
</evidence>
<feature type="transmembrane region" description="Helical" evidence="1">
    <location>
        <begin position="47"/>
        <end position="68"/>
    </location>
</feature>
<evidence type="ECO:0000256" key="1">
    <source>
        <dbReference type="SAM" id="Phobius"/>
    </source>
</evidence>
<gene>
    <name evidence="4" type="primary">LOC108559066</name>
</gene>
<evidence type="ECO:0000313" key="3">
    <source>
        <dbReference type="Proteomes" id="UP000695000"/>
    </source>
</evidence>
<organism evidence="3 4">
    <name type="scientific">Nicrophorus vespilloides</name>
    <name type="common">Boreal carrion beetle</name>
    <dbReference type="NCBI Taxonomy" id="110193"/>
    <lineage>
        <taxon>Eukaryota</taxon>
        <taxon>Metazoa</taxon>
        <taxon>Ecdysozoa</taxon>
        <taxon>Arthropoda</taxon>
        <taxon>Hexapoda</taxon>
        <taxon>Insecta</taxon>
        <taxon>Pterygota</taxon>
        <taxon>Neoptera</taxon>
        <taxon>Endopterygota</taxon>
        <taxon>Coleoptera</taxon>
        <taxon>Polyphaga</taxon>
        <taxon>Staphyliniformia</taxon>
        <taxon>Silphidae</taxon>
        <taxon>Nicrophorinae</taxon>
        <taxon>Nicrophorus</taxon>
    </lineage>
</organism>
<keyword evidence="2" id="KW-0732">Signal</keyword>
<sequence>MKLLGYFFAFLLVIALLTQETEARRKILKGRKTITRTYIGESALPAWAYVILIAIGELIAGGIIYFIMKKKILDREISGQYALADTIPH</sequence>
<dbReference type="RefSeq" id="XP_017771684.1">
    <property type="nucleotide sequence ID" value="XM_017916195.1"/>
</dbReference>
<keyword evidence="3" id="KW-1185">Reference proteome</keyword>
<protein>
    <submittedName>
        <fullName evidence="4">Uncharacterized protein LOC108559066</fullName>
    </submittedName>
</protein>